<dbReference type="AlphaFoldDB" id="A0A1Y5SDL0"/>
<dbReference type="EMBL" id="FWFW01000004">
    <property type="protein sequence ID" value="SLN38313.1"/>
    <property type="molecule type" value="Genomic_DNA"/>
</dbReference>
<dbReference type="STRING" id="658057.SAMN04488032_103150"/>
<name>A0A1Y5SDL0_9RHOB</name>
<evidence type="ECO:0000313" key="3">
    <source>
        <dbReference type="EMBL" id="SLN38313.1"/>
    </source>
</evidence>
<evidence type="ECO:0000259" key="2">
    <source>
        <dbReference type="Pfam" id="PF07179"/>
    </source>
</evidence>
<dbReference type="OrthoDB" id="7831317at2"/>
<dbReference type="Proteomes" id="UP000193307">
    <property type="component" value="Unassembled WGS sequence"/>
</dbReference>
<feature type="domain" description="SseB protein N-terminal" evidence="2">
    <location>
        <begin position="17"/>
        <end position="122"/>
    </location>
</feature>
<sequence>MTDQIPSDATPIDLAHAAMEAAPNDDAQRLRFFERLADGELFLLLDAEPIGDGPIEPRVFPVEDQNYVLVFDREQRLAEFAGSAPYAALSGRVLAQMLAGQGIGLGVNLTVAPSELLLPPEAMDWLKDTLAHAPTEAEAKPEEITPPHGLPEQLITALDAKLAIAGGLARVAYLAGVTYEGGAKSHLLAYVDHMPGSEGALAQLVAESLTFSGIEAGALDVAFFAPSDPMCAKLARHGLRFDLPVPESQSTGPSAPGMDPNKPPILR</sequence>
<dbReference type="Pfam" id="PF07179">
    <property type="entry name" value="SseB"/>
    <property type="match status" value="1"/>
</dbReference>
<gene>
    <name evidence="3" type="ORF">PAM7971_01703</name>
</gene>
<reference evidence="3 4" key="1">
    <citation type="submission" date="2017-03" db="EMBL/GenBank/DDBJ databases">
        <authorList>
            <person name="Afonso C.L."/>
            <person name="Miller P.J."/>
            <person name="Scott M.A."/>
            <person name="Spackman E."/>
            <person name="Goraichik I."/>
            <person name="Dimitrov K.M."/>
            <person name="Suarez D.L."/>
            <person name="Swayne D.E."/>
        </authorList>
    </citation>
    <scope>NUCLEOTIDE SEQUENCE [LARGE SCALE GENOMIC DNA]</scope>
    <source>
        <strain evidence="3 4">CECT 7971</strain>
    </source>
</reference>
<dbReference type="RefSeq" id="WP_085848694.1">
    <property type="nucleotide sequence ID" value="NZ_FNZV01000003.1"/>
</dbReference>
<feature type="region of interest" description="Disordered" evidence="1">
    <location>
        <begin position="244"/>
        <end position="267"/>
    </location>
</feature>
<evidence type="ECO:0000313" key="4">
    <source>
        <dbReference type="Proteomes" id="UP000193307"/>
    </source>
</evidence>
<proteinExistence type="predicted"/>
<keyword evidence="4" id="KW-1185">Reference proteome</keyword>
<protein>
    <recommendedName>
        <fullName evidence="2">SseB protein N-terminal domain-containing protein</fullName>
    </recommendedName>
</protein>
<accession>A0A1Y5SDL0</accession>
<evidence type="ECO:0000256" key="1">
    <source>
        <dbReference type="SAM" id="MobiDB-lite"/>
    </source>
</evidence>
<dbReference type="InterPro" id="IPR009839">
    <property type="entry name" value="SseB_N"/>
</dbReference>
<organism evidence="3 4">
    <name type="scientific">Pacificibacter marinus</name>
    <dbReference type="NCBI Taxonomy" id="658057"/>
    <lineage>
        <taxon>Bacteria</taxon>
        <taxon>Pseudomonadati</taxon>
        <taxon>Pseudomonadota</taxon>
        <taxon>Alphaproteobacteria</taxon>
        <taxon>Rhodobacterales</taxon>
        <taxon>Roseobacteraceae</taxon>
        <taxon>Pacificibacter</taxon>
    </lineage>
</organism>